<dbReference type="STRING" id="545697.HMPREF0216_02894"/>
<dbReference type="AlphaFoldDB" id="L1Q6Y0"/>
<dbReference type="eggNOG" id="COG0597">
    <property type="taxonomic scope" value="Bacteria"/>
</dbReference>
<dbReference type="Pfam" id="PF01252">
    <property type="entry name" value="Peptidase_A8"/>
    <property type="match status" value="1"/>
</dbReference>
<sequence>MKNSLNKDKLITIGILPTMWLIYFIFEIFSGRVKDSYTLILNLSLVIVFAFTGWIIYLVSNKYINGISNISLFILFAILMLIDQGLKIIIKFNFFDNYFEIIPNFLSFNPIINTHGSWLNARFNFNVSFPILILINGIALFLFFEIYRYSKYKNTKTFWSDMCFVFIFTGALCSFIDQVFYGGSLDFIGISDLFIADFKDIYINLGLLFFIMAAYTSGYFKEDEETTIKDDLNSLKNFFRFVKKDIYSILKRENV</sequence>
<keyword evidence="1" id="KW-1133">Transmembrane helix</keyword>
<dbReference type="GO" id="GO:0004190">
    <property type="term" value="F:aspartic-type endopeptidase activity"/>
    <property type="evidence" value="ECO:0007669"/>
    <property type="project" value="InterPro"/>
</dbReference>
<dbReference type="HOGENOM" id="CLU_095240_0_0_9"/>
<evidence type="ECO:0000313" key="3">
    <source>
        <dbReference type="Proteomes" id="UP000010420"/>
    </source>
</evidence>
<dbReference type="PATRIC" id="fig|545697.3.peg.2845"/>
<keyword evidence="1" id="KW-0472">Membrane</keyword>
<reference evidence="2 3" key="1">
    <citation type="submission" date="2012-05" db="EMBL/GenBank/DDBJ databases">
        <authorList>
            <person name="Weinstock G."/>
            <person name="Sodergren E."/>
            <person name="Lobos E.A."/>
            <person name="Fulton L."/>
            <person name="Fulton R."/>
            <person name="Courtney L."/>
            <person name="Fronick C."/>
            <person name="O'Laughlin M."/>
            <person name="Godfrey J."/>
            <person name="Wilson R.M."/>
            <person name="Miner T."/>
            <person name="Farmer C."/>
            <person name="Delehaunty K."/>
            <person name="Cordes M."/>
            <person name="Minx P."/>
            <person name="Tomlinson C."/>
            <person name="Chen J."/>
            <person name="Wollam A."/>
            <person name="Pepin K.H."/>
            <person name="Bhonagiri V."/>
            <person name="Zhang X."/>
            <person name="Suruliraj S."/>
            <person name="Warren W."/>
            <person name="Mitreva M."/>
            <person name="Mardis E.R."/>
            <person name="Wilson R.K."/>
        </authorList>
    </citation>
    <scope>NUCLEOTIDE SEQUENCE [LARGE SCALE GENOMIC DNA]</scope>
    <source>
        <strain evidence="2 3">DSM 1785</strain>
    </source>
</reference>
<feature type="transmembrane region" description="Helical" evidence="1">
    <location>
        <begin position="201"/>
        <end position="220"/>
    </location>
</feature>
<feature type="transmembrane region" description="Helical" evidence="1">
    <location>
        <begin position="70"/>
        <end position="90"/>
    </location>
</feature>
<evidence type="ECO:0000256" key="1">
    <source>
        <dbReference type="SAM" id="Phobius"/>
    </source>
</evidence>
<dbReference type="GO" id="GO:0006508">
    <property type="term" value="P:proteolysis"/>
    <property type="evidence" value="ECO:0007669"/>
    <property type="project" value="InterPro"/>
</dbReference>
<comment type="caution">
    <text evidence="2">The sequence shown here is derived from an EMBL/GenBank/DDBJ whole genome shotgun (WGS) entry which is preliminary data.</text>
</comment>
<dbReference type="GO" id="GO:0016020">
    <property type="term" value="C:membrane"/>
    <property type="evidence" value="ECO:0007669"/>
    <property type="project" value="InterPro"/>
</dbReference>
<evidence type="ECO:0000313" key="2">
    <source>
        <dbReference type="EMBL" id="EKY23739.1"/>
    </source>
</evidence>
<gene>
    <name evidence="2" type="ORF">HMPREF0216_02894</name>
</gene>
<accession>L1Q6Y0</accession>
<dbReference type="EMBL" id="AMEZ01000096">
    <property type="protein sequence ID" value="EKY23739.1"/>
    <property type="molecule type" value="Genomic_DNA"/>
</dbReference>
<organism evidence="2 3">
    <name type="scientific">Clostridium celatum DSM 1785</name>
    <dbReference type="NCBI Taxonomy" id="545697"/>
    <lineage>
        <taxon>Bacteria</taxon>
        <taxon>Bacillati</taxon>
        <taxon>Bacillota</taxon>
        <taxon>Clostridia</taxon>
        <taxon>Eubacteriales</taxon>
        <taxon>Clostridiaceae</taxon>
        <taxon>Clostridium</taxon>
    </lineage>
</organism>
<dbReference type="RefSeq" id="WP_005215172.1">
    <property type="nucleotide sequence ID" value="NZ_KB291684.1"/>
</dbReference>
<keyword evidence="1" id="KW-0812">Transmembrane</keyword>
<keyword evidence="3" id="KW-1185">Reference proteome</keyword>
<dbReference type="Proteomes" id="UP000010420">
    <property type="component" value="Unassembled WGS sequence"/>
</dbReference>
<proteinExistence type="predicted"/>
<feature type="transmembrane region" description="Helical" evidence="1">
    <location>
        <begin position="37"/>
        <end position="58"/>
    </location>
</feature>
<dbReference type="InterPro" id="IPR001872">
    <property type="entry name" value="Peptidase_A8"/>
</dbReference>
<name>L1Q6Y0_9CLOT</name>
<feature type="transmembrane region" description="Helical" evidence="1">
    <location>
        <begin position="12"/>
        <end position="31"/>
    </location>
</feature>
<feature type="transmembrane region" description="Helical" evidence="1">
    <location>
        <begin position="127"/>
        <end position="147"/>
    </location>
</feature>
<protein>
    <submittedName>
        <fullName evidence="2">Uncharacterized protein</fullName>
    </submittedName>
</protein>
<feature type="transmembrane region" description="Helical" evidence="1">
    <location>
        <begin position="159"/>
        <end position="181"/>
    </location>
</feature>